<accession>A0AAD7EZI6</accession>
<protein>
    <recommendedName>
        <fullName evidence="3">F-box domain-containing protein</fullName>
    </recommendedName>
</protein>
<name>A0AAD7EZI6_9AGAR</name>
<organism evidence="1 2">
    <name type="scientific">Mycena albidolilacea</name>
    <dbReference type="NCBI Taxonomy" id="1033008"/>
    <lineage>
        <taxon>Eukaryota</taxon>
        <taxon>Fungi</taxon>
        <taxon>Dikarya</taxon>
        <taxon>Basidiomycota</taxon>
        <taxon>Agaricomycotina</taxon>
        <taxon>Agaricomycetes</taxon>
        <taxon>Agaricomycetidae</taxon>
        <taxon>Agaricales</taxon>
        <taxon>Marasmiineae</taxon>
        <taxon>Mycenaceae</taxon>
        <taxon>Mycena</taxon>
    </lineage>
</organism>
<comment type="caution">
    <text evidence="1">The sequence shown here is derived from an EMBL/GenBank/DDBJ whole genome shotgun (WGS) entry which is preliminary data.</text>
</comment>
<evidence type="ECO:0000313" key="2">
    <source>
        <dbReference type="Proteomes" id="UP001218218"/>
    </source>
</evidence>
<keyword evidence="2" id="KW-1185">Reference proteome</keyword>
<reference evidence="1" key="1">
    <citation type="submission" date="2023-03" db="EMBL/GenBank/DDBJ databases">
        <title>Massive genome expansion in bonnet fungi (Mycena s.s.) driven by repeated elements and novel gene families across ecological guilds.</title>
        <authorList>
            <consortium name="Lawrence Berkeley National Laboratory"/>
            <person name="Harder C.B."/>
            <person name="Miyauchi S."/>
            <person name="Viragh M."/>
            <person name="Kuo A."/>
            <person name="Thoen E."/>
            <person name="Andreopoulos B."/>
            <person name="Lu D."/>
            <person name="Skrede I."/>
            <person name="Drula E."/>
            <person name="Henrissat B."/>
            <person name="Morin E."/>
            <person name="Kohler A."/>
            <person name="Barry K."/>
            <person name="LaButti K."/>
            <person name="Morin E."/>
            <person name="Salamov A."/>
            <person name="Lipzen A."/>
            <person name="Mereny Z."/>
            <person name="Hegedus B."/>
            <person name="Baldrian P."/>
            <person name="Stursova M."/>
            <person name="Weitz H."/>
            <person name="Taylor A."/>
            <person name="Grigoriev I.V."/>
            <person name="Nagy L.G."/>
            <person name="Martin F."/>
            <person name="Kauserud H."/>
        </authorList>
    </citation>
    <scope>NUCLEOTIDE SEQUENCE</scope>
    <source>
        <strain evidence="1">CBHHK002</strain>
    </source>
</reference>
<sequence length="221" mass="25143">MFSGLADCELDRARLTDIDAQILDLERSILALRSQKRLVLERLASYSYPVSTLSNEITVEIFKHFLPIYPRCPTLLGLDSPARICRRWREITLTTPTLWQAISIYPQLAFEHQLDLCNSWLGRSRSYPLELELSEDAIDILHRTEVLSAVTSHRARWELNLSPSRVRAIEGPLPLLRSLNLLLVDDEFATEVSFPEVPVLHTVVLNDIAAASLILSWAQLT</sequence>
<evidence type="ECO:0000313" key="1">
    <source>
        <dbReference type="EMBL" id="KAJ7356478.1"/>
    </source>
</evidence>
<gene>
    <name evidence="1" type="ORF">DFH08DRAFT_459421</name>
</gene>
<evidence type="ECO:0008006" key="3">
    <source>
        <dbReference type="Google" id="ProtNLM"/>
    </source>
</evidence>
<dbReference type="AlphaFoldDB" id="A0AAD7EZI6"/>
<dbReference type="Proteomes" id="UP001218218">
    <property type="component" value="Unassembled WGS sequence"/>
</dbReference>
<proteinExistence type="predicted"/>
<dbReference type="Gene3D" id="1.20.1280.50">
    <property type="match status" value="1"/>
</dbReference>
<dbReference type="EMBL" id="JARIHO010000008">
    <property type="protein sequence ID" value="KAJ7356478.1"/>
    <property type="molecule type" value="Genomic_DNA"/>
</dbReference>